<evidence type="ECO:0000256" key="1">
    <source>
        <dbReference type="SAM" id="Coils"/>
    </source>
</evidence>
<reference evidence="3 4" key="1">
    <citation type="submission" date="2019-08" db="EMBL/GenBank/DDBJ databases">
        <title>Highly reduced genomes of protist endosymbionts show evolutionary convergence.</title>
        <authorList>
            <person name="George E."/>
            <person name="Husnik F."/>
            <person name="Tashyreva D."/>
            <person name="Prokopchuk G."/>
            <person name="Horak A."/>
            <person name="Kwong W.K."/>
            <person name="Lukes J."/>
            <person name="Keeling P.J."/>
        </authorList>
    </citation>
    <scope>NUCLEOTIDE SEQUENCE [LARGE SCALE GENOMIC DNA]</scope>
    <source>
        <strain evidence="3">1604HC</strain>
    </source>
</reference>
<gene>
    <name evidence="3" type="ORF">FZC36_00675</name>
</gene>
<dbReference type="OrthoDB" id="9804759at2"/>
<dbReference type="RefSeq" id="WP_148972075.1">
    <property type="nucleotide sequence ID" value="NZ_CP043314.1"/>
</dbReference>
<organism evidence="3 4">
    <name type="scientific">Candidatus Nesciobacter abundans</name>
    <dbReference type="NCBI Taxonomy" id="2601668"/>
    <lineage>
        <taxon>Bacteria</taxon>
        <taxon>Pseudomonadati</taxon>
        <taxon>Pseudomonadota</taxon>
        <taxon>Alphaproteobacteria</taxon>
        <taxon>Holosporales</taxon>
        <taxon>Holosporaceae</taxon>
        <taxon>Candidatus Nesciobacter</taxon>
    </lineage>
</organism>
<sequence>MKKIFLLTQIIAMNVFAMSGGEEIGCMPSSPVQVPGQAVEPAAPSSATPVNDGEDLKLDSGQAGQISEPVVSSTGTQTELNLEPDHAEHLKKVFQGGLEGLGTQFFVQHKEEILGFIDSLKYKSKEEQESAKQSYQNMKEILKTNPYRAGHDSDSYDFYVEKATVLIKELFKVEGGDLTDASVGKLLDVKDYELMKAYIENAMNKSIGVEFFEGVDLNSDVFRVMEDSLKHERTKIIESIFSHFCEYVLGSEFGIGRVRSCAIAVQSRIQDLLQGSISNYEKKIESIKSKIANLEKEKTTLKTDKADLETKISSAKKKRDLNIINFFNPKLKAVKTKINNLTNKIEKLQKDLNGIPCLNMDKFHPRTFDNRDGTIAHYLKILRKNIRVEYLDKALVIEDNGDMSRGYFRIFSHLANMAKHGINPYEYALMSEASEIEKQGLEIDKKNTEMSDLESRYYRLVKRSRRKQEYKNRR</sequence>
<feature type="region of interest" description="Disordered" evidence="2">
    <location>
        <begin position="31"/>
        <end position="52"/>
    </location>
</feature>
<protein>
    <submittedName>
        <fullName evidence="3">Uncharacterized protein</fullName>
    </submittedName>
</protein>
<evidence type="ECO:0000313" key="4">
    <source>
        <dbReference type="Proteomes" id="UP000324924"/>
    </source>
</evidence>
<feature type="coiled-coil region" evidence="1">
    <location>
        <begin position="277"/>
        <end position="351"/>
    </location>
</feature>
<keyword evidence="1" id="KW-0175">Coiled coil</keyword>
<keyword evidence="4" id="KW-1185">Reference proteome</keyword>
<proteinExistence type="predicted"/>
<dbReference type="AlphaFoldDB" id="A0A5C0UHV5"/>
<evidence type="ECO:0000313" key="3">
    <source>
        <dbReference type="EMBL" id="QEK38952.1"/>
    </source>
</evidence>
<evidence type="ECO:0000256" key="2">
    <source>
        <dbReference type="SAM" id="MobiDB-lite"/>
    </source>
</evidence>
<dbReference type="Gene3D" id="1.20.5.340">
    <property type="match status" value="1"/>
</dbReference>
<dbReference type="KEGG" id="nabu:FZC36_00675"/>
<accession>A0A5C0UHV5</accession>
<dbReference type="Proteomes" id="UP000324924">
    <property type="component" value="Chromosome"/>
</dbReference>
<name>A0A5C0UHV5_9PROT</name>
<dbReference type="EMBL" id="CP043314">
    <property type="protein sequence ID" value="QEK38952.1"/>
    <property type="molecule type" value="Genomic_DNA"/>
</dbReference>